<gene>
    <name evidence="9" type="ORF">HYY65_12075</name>
</gene>
<organism evidence="9 10">
    <name type="scientific">Tectimicrobiota bacterium</name>
    <dbReference type="NCBI Taxonomy" id="2528274"/>
    <lineage>
        <taxon>Bacteria</taxon>
        <taxon>Pseudomonadati</taxon>
        <taxon>Nitrospinota/Tectimicrobiota group</taxon>
        <taxon>Candidatus Tectimicrobiota</taxon>
    </lineage>
</organism>
<evidence type="ECO:0000313" key="9">
    <source>
        <dbReference type="EMBL" id="MBI3015766.1"/>
    </source>
</evidence>
<dbReference type="InterPro" id="IPR000014">
    <property type="entry name" value="PAS"/>
</dbReference>
<dbReference type="InterPro" id="IPR001789">
    <property type="entry name" value="Sig_transdc_resp-reg_receiver"/>
</dbReference>
<evidence type="ECO:0000256" key="6">
    <source>
        <dbReference type="PROSITE-ProRule" id="PRU00169"/>
    </source>
</evidence>
<name>A0A932GRE3_UNCTE</name>
<keyword evidence="2" id="KW-0902">Two-component regulatory system</keyword>
<evidence type="ECO:0000256" key="4">
    <source>
        <dbReference type="ARBA" id="ARBA00023125"/>
    </source>
</evidence>
<reference evidence="9" key="1">
    <citation type="submission" date="2020-07" db="EMBL/GenBank/DDBJ databases">
        <title>Huge and variable diversity of episymbiotic CPR bacteria and DPANN archaea in groundwater ecosystems.</title>
        <authorList>
            <person name="He C.Y."/>
            <person name="Keren R."/>
            <person name="Whittaker M."/>
            <person name="Farag I.F."/>
            <person name="Doudna J."/>
            <person name="Cate J.H.D."/>
            <person name="Banfield J.F."/>
        </authorList>
    </citation>
    <scope>NUCLEOTIDE SEQUENCE</scope>
    <source>
        <strain evidence="9">NC_groundwater_717_Ag_S-0.2um_59_8</strain>
    </source>
</reference>
<keyword evidence="1 6" id="KW-0597">Phosphoprotein</keyword>
<feature type="domain" description="PAS" evidence="8">
    <location>
        <begin position="148"/>
        <end position="190"/>
    </location>
</feature>
<accession>A0A932GRE3</accession>
<dbReference type="InterPro" id="IPR039420">
    <property type="entry name" value="WalR-like"/>
</dbReference>
<evidence type="ECO:0000256" key="3">
    <source>
        <dbReference type="ARBA" id="ARBA00023015"/>
    </source>
</evidence>
<feature type="modified residue" description="4-aspartylphosphate" evidence="6">
    <location>
        <position position="71"/>
    </location>
</feature>
<dbReference type="InterPro" id="IPR011006">
    <property type="entry name" value="CheY-like_superfamily"/>
</dbReference>
<dbReference type="PROSITE" id="PS50112">
    <property type="entry name" value="PAS"/>
    <property type="match status" value="1"/>
</dbReference>
<dbReference type="GO" id="GO:0032993">
    <property type="term" value="C:protein-DNA complex"/>
    <property type="evidence" value="ECO:0007669"/>
    <property type="project" value="TreeGrafter"/>
</dbReference>
<evidence type="ECO:0000256" key="5">
    <source>
        <dbReference type="ARBA" id="ARBA00023163"/>
    </source>
</evidence>
<dbReference type="GO" id="GO:0006355">
    <property type="term" value="P:regulation of DNA-templated transcription"/>
    <property type="evidence" value="ECO:0007669"/>
    <property type="project" value="TreeGrafter"/>
</dbReference>
<dbReference type="Gene3D" id="3.40.50.2300">
    <property type="match status" value="1"/>
</dbReference>
<evidence type="ECO:0000259" key="7">
    <source>
        <dbReference type="PROSITE" id="PS50110"/>
    </source>
</evidence>
<comment type="caution">
    <text evidence="9">The sequence shown here is derived from an EMBL/GenBank/DDBJ whole genome shotgun (WGS) entry which is preliminary data.</text>
</comment>
<dbReference type="Pfam" id="PF00072">
    <property type="entry name" value="Response_reg"/>
    <property type="match status" value="1"/>
</dbReference>
<dbReference type="PANTHER" id="PTHR48111:SF1">
    <property type="entry name" value="TWO-COMPONENT RESPONSE REGULATOR ORR33"/>
    <property type="match status" value="1"/>
</dbReference>
<dbReference type="Gene3D" id="3.30.450.20">
    <property type="entry name" value="PAS domain"/>
    <property type="match status" value="1"/>
</dbReference>
<dbReference type="GO" id="GO:0000976">
    <property type="term" value="F:transcription cis-regulatory region binding"/>
    <property type="evidence" value="ECO:0007669"/>
    <property type="project" value="TreeGrafter"/>
</dbReference>
<evidence type="ECO:0000256" key="1">
    <source>
        <dbReference type="ARBA" id="ARBA00022553"/>
    </source>
</evidence>
<dbReference type="PANTHER" id="PTHR48111">
    <property type="entry name" value="REGULATOR OF RPOS"/>
    <property type="match status" value="1"/>
</dbReference>
<dbReference type="PROSITE" id="PS50110">
    <property type="entry name" value="RESPONSE_REGULATORY"/>
    <property type="match status" value="1"/>
</dbReference>
<dbReference type="GO" id="GO:0005829">
    <property type="term" value="C:cytosol"/>
    <property type="evidence" value="ECO:0007669"/>
    <property type="project" value="TreeGrafter"/>
</dbReference>
<dbReference type="EMBL" id="JACPSX010000232">
    <property type="protein sequence ID" value="MBI3015766.1"/>
    <property type="molecule type" value="Genomic_DNA"/>
</dbReference>
<evidence type="ECO:0000256" key="2">
    <source>
        <dbReference type="ARBA" id="ARBA00023012"/>
    </source>
</evidence>
<dbReference type="GO" id="GO:0000156">
    <property type="term" value="F:phosphorelay response regulator activity"/>
    <property type="evidence" value="ECO:0007669"/>
    <property type="project" value="TreeGrafter"/>
</dbReference>
<protein>
    <submittedName>
        <fullName evidence="9">Response regulator</fullName>
    </submittedName>
</protein>
<keyword evidence="5" id="KW-0804">Transcription</keyword>
<dbReference type="FunFam" id="3.40.50.2300:FF:000018">
    <property type="entry name" value="DNA-binding transcriptional regulator NtrC"/>
    <property type="match status" value="1"/>
</dbReference>
<dbReference type="SUPFAM" id="SSF52172">
    <property type="entry name" value="CheY-like"/>
    <property type="match status" value="1"/>
</dbReference>
<feature type="domain" description="Response regulatory" evidence="7">
    <location>
        <begin position="22"/>
        <end position="136"/>
    </location>
</feature>
<dbReference type="AlphaFoldDB" id="A0A932GRE3"/>
<keyword evidence="3" id="KW-0805">Transcription regulation</keyword>
<dbReference type="SUPFAM" id="SSF55785">
    <property type="entry name" value="PYP-like sensor domain (PAS domain)"/>
    <property type="match status" value="1"/>
</dbReference>
<proteinExistence type="predicted"/>
<dbReference type="InterPro" id="IPR035965">
    <property type="entry name" value="PAS-like_dom_sf"/>
</dbReference>
<dbReference type="Proteomes" id="UP000741360">
    <property type="component" value="Unassembled WGS sequence"/>
</dbReference>
<dbReference type="Pfam" id="PF13188">
    <property type="entry name" value="PAS_8"/>
    <property type="match status" value="1"/>
</dbReference>
<evidence type="ECO:0000259" key="8">
    <source>
        <dbReference type="PROSITE" id="PS50112"/>
    </source>
</evidence>
<evidence type="ECO:0000313" key="10">
    <source>
        <dbReference type="Proteomes" id="UP000741360"/>
    </source>
</evidence>
<sequence>MILAAGELPPIIYQPAQSEPARVLVVDDDPLVLASLRTVLSGEGYRVATASSGGEALSLLNREGQDLMVVDIRMESMNGLEVLKHVKARWPTTVVILLTAYQTVNSAVEAIHYGAYDYLLKPCNPEHLKIVIQRGLEKKKTEQDYRRMLDLLQKIVSCLPLGVVVLDKKGTLVLLNPVAERLLGVNGSRLGQSFGTVLEELPADLKEVLLPLLAEGPAGTGADMRESETAGNGLRIQTRSCPMGTLLLLDEQARL</sequence>
<dbReference type="SMART" id="SM00448">
    <property type="entry name" value="REC"/>
    <property type="match status" value="1"/>
</dbReference>
<keyword evidence="4" id="KW-0238">DNA-binding</keyword>